<evidence type="ECO:0000313" key="7">
    <source>
        <dbReference type="Proteomes" id="UP000003250"/>
    </source>
</evidence>
<dbReference type="GO" id="GO:0003700">
    <property type="term" value="F:DNA-binding transcription factor activity"/>
    <property type="evidence" value="ECO:0007669"/>
    <property type="project" value="TreeGrafter"/>
</dbReference>
<reference evidence="6 7" key="1">
    <citation type="journal article" date="2012" name="J. Bacteriol.">
        <title>Draft Genome Sequence of Mesorhizobium alhagi CCNWXJ12-2T, a Novel Salt-Resistant Species Isolated from the Desert of Northwestern China.</title>
        <authorList>
            <person name="Zhou M."/>
            <person name="Chen W."/>
            <person name="Chen H."/>
            <person name="Wei G."/>
        </authorList>
    </citation>
    <scope>NUCLEOTIDE SEQUENCE [LARGE SCALE GENOMIC DNA]</scope>
    <source>
        <strain evidence="6 7">CCNWXJ12-2</strain>
    </source>
</reference>
<dbReference type="PANTHER" id="PTHR30055:SF234">
    <property type="entry name" value="HTH-TYPE TRANSCRIPTIONAL REGULATOR BETI"/>
    <property type="match status" value="1"/>
</dbReference>
<keyword evidence="2 4" id="KW-0238">DNA-binding</keyword>
<dbReference type="Proteomes" id="UP000003250">
    <property type="component" value="Unassembled WGS sequence"/>
</dbReference>
<dbReference type="InterPro" id="IPR001647">
    <property type="entry name" value="HTH_TetR"/>
</dbReference>
<dbReference type="PRINTS" id="PR00455">
    <property type="entry name" value="HTHTETR"/>
</dbReference>
<organism evidence="6 7">
    <name type="scientific">Mesorhizobium alhagi CCNWXJ12-2</name>
    <dbReference type="NCBI Taxonomy" id="1107882"/>
    <lineage>
        <taxon>Bacteria</taxon>
        <taxon>Pseudomonadati</taxon>
        <taxon>Pseudomonadota</taxon>
        <taxon>Alphaproteobacteria</taxon>
        <taxon>Hyphomicrobiales</taxon>
        <taxon>Phyllobacteriaceae</taxon>
        <taxon>Allomesorhizobium</taxon>
    </lineage>
</organism>
<evidence type="ECO:0000256" key="4">
    <source>
        <dbReference type="PROSITE-ProRule" id="PRU00335"/>
    </source>
</evidence>
<dbReference type="PATRIC" id="fig|1107882.3.peg.5819"/>
<dbReference type="SUPFAM" id="SSF46689">
    <property type="entry name" value="Homeodomain-like"/>
    <property type="match status" value="1"/>
</dbReference>
<name>H0I0M2_9HYPH</name>
<proteinExistence type="predicted"/>
<gene>
    <name evidence="6" type="ORF">MAXJ12_30047</name>
</gene>
<sequence length="173" mass="18397">MRGKILSAAAALARDIGPGNLSLDAVASRAGVSKGGLLYHFPSKSKLLQALVEQHLSEFDAALNEKEKAHGGGSNSLVAAYLDLFVAEQALPPPTGVLAALAENPELLVPVSRFKRRLLDRLKANAKDENRALAVFLALEGMRSLRLFETDILTPAEREAVLGFLAMLTADPG</sequence>
<keyword evidence="7" id="KW-1185">Reference proteome</keyword>
<dbReference type="EMBL" id="AHAM01000267">
    <property type="protein sequence ID" value="EHK53489.1"/>
    <property type="molecule type" value="Genomic_DNA"/>
</dbReference>
<dbReference type="Gene3D" id="1.10.357.10">
    <property type="entry name" value="Tetracycline Repressor, domain 2"/>
    <property type="match status" value="1"/>
</dbReference>
<dbReference type="InterPro" id="IPR041479">
    <property type="entry name" value="TetR_CgmR_C"/>
</dbReference>
<feature type="domain" description="HTH tetR-type" evidence="5">
    <location>
        <begin position="1"/>
        <end position="59"/>
    </location>
</feature>
<dbReference type="GO" id="GO:0000976">
    <property type="term" value="F:transcription cis-regulatory region binding"/>
    <property type="evidence" value="ECO:0007669"/>
    <property type="project" value="TreeGrafter"/>
</dbReference>
<evidence type="ECO:0000259" key="5">
    <source>
        <dbReference type="PROSITE" id="PS50977"/>
    </source>
</evidence>
<accession>H0I0M2</accession>
<keyword evidence="1" id="KW-0805">Transcription regulation</keyword>
<dbReference type="RefSeq" id="WP_008839579.1">
    <property type="nucleotide sequence ID" value="NZ_AHAM01000267.1"/>
</dbReference>
<dbReference type="AlphaFoldDB" id="H0I0M2"/>
<dbReference type="Pfam" id="PF00440">
    <property type="entry name" value="TetR_N"/>
    <property type="match status" value="1"/>
</dbReference>
<dbReference type="InterPro" id="IPR050109">
    <property type="entry name" value="HTH-type_TetR-like_transc_reg"/>
</dbReference>
<feature type="DNA-binding region" description="H-T-H motif" evidence="4">
    <location>
        <begin position="22"/>
        <end position="41"/>
    </location>
</feature>
<evidence type="ECO:0000256" key="1">
    <source>
        <dbReference type="ARBA" id="ARBA00023015"/>
    </source>
</evidence>
<keyword evidence="3" id="KW-0804">Transcription</keyword>
<dbReference type="PANTHER" id="PTHR30055">
    <property type="entry name" value="HTH-TYPE TRANSCRIPTIONAL REGULATOR RUTR"/>
    <property type="match status" value="1"/>
</dbReference>
<evidence type="ECO:0000256" key="3">
    <source>
        <dbReference type="ARBA" id="ARBA00023163"/>
    </source>
</evidence>
<dbReference type="PROSITE" id="PS50977">
    <property type="entry name" value="HTH_TETR_2"/>
    <property type="match status" value="1"/>
</dbReference>
<evidence type="ECO:0000313" key="6">
    <source>
        <dbReference type="EMBL" id="EHK53489.1"/>
    </source>
</evidence>
<protein>
    <submittedName>
        <fullName evidence="6">TetR family transcriptional regulator</fullName>
    </submittedName>
</protein>
<dbReference type="Pfam" id="PF17937">
    <property type="entry name" value="TetR_C_28"/>
    <property type="match status" value="1"/>
</dbReference>
<dbReference type="InterPro" id="IPR009057">
    <property type="entry name" value="Homeodomain-like_sf"/>
</dbReference>
<evidence type="ECO:0000256" key="2">
    <source>
        <dbReference type="ARBA" id="ARBA00023125"/>
    </source>
</evidence>